<name>A0A427B7R8_ENSVE</name>
<protein>
    <submittedName>
        <fullName evidence="2">Uncharacterized protein</fullName>
    </submittedName>
</protein>
<gene>
    <name evidence="2" type="ORF">B296_00000830</name>
</gene>
<organism evidence="2 3">
    <name type="scientific">Ensete ventricosum</name>
    <name type="common">Abyssinian banana</name>
    <name type="synonym">Musa ensete</name>
    <dbReference type="NCBI Taxonomy" id="4639"/>
    <lineage>
        <taxon>Eukaryota</taxon>
        <taxon>Viridiplantae</taxon>
        <taxon>Streptophyta</taxon>
        <taxon>Embryophyta</taxon>
        <taxon>Tracheophyta</taxon>
        <taxon>Spermatophyta</taxon>
        <taxon>Magnoliopsida</taxon>
        <taxon>Liliopsida</taxon>
        <taxon>Zingiberales</taxon>
        <taxon>Musaceae</taxon>
        <taxon>Ensete</taxon>
    </lineage>
</organism>
<feature type="region of interest" description="Disordered" evidence="1">
    <location>
        <begin position="66"/>
        <end position="128"/>
    </location>
</feature>
<comment type="caution">
    <text evidence="2">The sequence shown here is derived from an EMBL/GenBank/DDBJ whole genome shotgun (WGS) entry which is preliminary data.</text>
</comment>
<evidence type="ECO:0000313" key="2">
    <source>
        <dbReference type="EMBL" id="RRT84529.1"/>
    </source>
</evidence>
<dbReference type="AlphaFoldDB" id="A0A427B7R8"/>
<evidence type="ECO:0000313" key="3">
    <source>
        <dbReference type="Proteomes" id="UP000287651"/>
    </source>
</evidence>
<proteinExistence type="predicted"/>
<feature type="compositionally biased region" description="Basic and acidic residues" evidence="1">
    <location>
        <begin position="87"/>
        <end position="105"/>
    </location>
</feature>
<evidence type="ECO:0000256" key="1">
    <source>
        <dbReference type="SAM" id="MobiDB-lite"/>
    </source>
</evidence>
<dbReference type="Proteomes" id="UP000287651">
    <property type="component" value="Unassembled WGS sequence"/>
</dbReference>
<reference evidence="2 3" key="1">
    <citation type="journal article" date="2014" name="Agronomy (Basel)">
        <title>A Draft Genome Sequence for Ensete ventricosum, the Drought-Tolerant Tree Against Hunger.</title>
        <authorList>
            <person name="Harrison J."/>
            <person name="Moore K.A."/>
            <person name="Paszkiewicz K."/>
            <person name="Jones T."/>
            <person name="Grant M."/>
            <person name="Ambacheew D."/>
            <person name="Muzemil S."/>
            <person name="Studholme D.J."/>
        </authorList>
    </citation>
    <scope>NUCLEOTIDE SEQUENCE [LARGE SCALE GENOMIC DNA]</scope>
</reference>
<dbReference type="EMBL" id="AMZH03000285">
    <property type="protein sequence ID" value="RRT84529.1"/>
    <property type="molecule type" value="Genomic_DNA"/>
</dbReference>
<accession>A0A427B7R8</accession>
<sequence>MVAGGPHTSLLADRHFPHVPSEKNDHLFVSLNKGKAFVLGHVGAQHGHGLIPAKTRRALRLLLVPQMNGSGGGGRRGATTLLIPSSLEKRTGEIQRQSSNRERPPGDPGPGRWLEGSACGDRKGGEDP</sequence>